<keyword evidence="6" id="KW-0479">Metal-binding</keyword>
<dbReference type="PANTHER" id="PTHR42944:SF1">
    <property type="entry name" value="ADENINE DNA GLYCOSYLASE"/>
    <property type="match status" value="1"/>
</dbReference>
<dbReference type="AlphaFoldDB" id="A0A1G1X610"/>
<dbReference type="InterPro" id="IPR000445">
    <property type="entry name" value="HhH_motif"/>
</dbReference>
<comment type="catalytic activity">
    <reaction evidence="1">
        <text>Hydrolyzes free adenine bases from 7,8-dihydro-8-oxoguanine:adenine mismatched double-stranded DNA, leaving an apurinic site.</text>
        <dbReference type="EC" id="3.2.2.31"/>
    </reaction>
</comment>
<evidence type="ECO:0000256" key="10">
    <source>
        <dbReference type="ARBA" id="ARBA00023014"/>
    </source>
</evidence>
<comment type="caution">
    <text evidence="14">The sequence shown here is derived from an EMBL/GenBank/DDBJ whole genome shotgun (WGS) entry which is preliminary data.</text>
</comment>
<name>A0A1G1X610_9BACT</name>
<keyword evidence="9" id="KW-0408">Iron</keyword>
<sequence>MTIPKFKKTILDWYKDNKRNLPWRNTKNPYRIMVSEIMLQQTQVSRVLPKYKDFLKAFPDIKTLAACKDSDLLAIWSGLGYWRRARFLKEACKEIAKKHNGKFPKDIKTLLTLPGIGPYTAGAISCFAFGNTEPFIDTNIRRVYLHFFFKGKTDVHDAEILKIAKKAIPKEDARNWNWALFDYGALALKDKKINKKSRHYAKQSKFIGSFRQYRAKLMRFMLSQPKHDMPKTAALDFLEEILRKEEQDYSAGEILESLIQDKLVKQNNTRIFL</sequence>
<evidence type="ECO:0000256" key="4">
    <source>
        <dbReference type="ARBA" id="ARBA00012045"/>
    </source>
</evidence>
<dbReference type="GO" id="GO:0000701">
    <property type="term" value="F:purine-specific mismatch base pair DNA N-glycosylase activity"/>
    <property type="evidence" value="ECO:0007669"/>
    <property type="project" value="UniProtKB-EC"/>
</dbReference>
<dbReference type="InterPro" id="IPR044298">
    <property type="entry name" value="MIG/MutY"/>
</dbReference>
<dbReference type="PANTHER" id="PTHR42944">
    <property type="entry name" value="ADENINE DNA GLYCOSYLASE"/>
    <property type="match status" value="1"/>
</dbReference>
<comment type="similarity">
    <text evidence="3">Belongs to the Nth/MutY family.</text>
</comment>
<evidence type="ECO:0000256" key="11">
    <source>
        <dbReference type="ARBA" id="ARBA00023204"/>
    </source>
</evidence>
<dbReference type="InterPro" id="IPR023170">
    <property type="entry name" value="HhH_base_excis_C"/>
</dbReference>
<dbReference type="EC" id="3.2.2.31" evidence="4"/>
<comment type="cofactor">
    <cofactor evidence="2">
        <name>[4Fe-4S] cluster</name>
        <dbReference type="ChEBI" id="CHEBI:49883"/>
    </cofactor>
</comment>
<evidence type="ECO:0000256" key="7">
    <source>
        <dbReference type="ARBA" id="ARBA00022763"/>
    </source>
</evidence>
<dbReference type="Pfam" id="PF00633">
    <property type="entry name" value="HHH"/>
    <property type="match status" value="1"/>
</dbReference>
<dbReference type="SUPFAM" id="SSF48150">
    <property type="entry name" value="DNA-glycosylase"/>
    <property type="match status" value="1"/>
</dbReference>
<evidence type="ECO:0000256" key="3">
    <source>
        <dbReference type="ARBA" id="ARBA00008343"/>
    </source>
</evidence>
<dbReference type="Proteomes" id="UP000177941">
    <property type="component" value="Unassembled WGS sequence"/>
</dbReference>
<keyword evidence="10" id="KW-0411">Iron-sulfur</keyword>
<dbReference type="GO" id="GO:0035485">
    <property type="term" value="F:adenine/guanine mispair binding"/>
    <property type="evidence" value="ECO:0007669"/>
    <property type="project" value="TreeGrafter"/>
</dbReference>
<dbReference type="GO" id="GO:0006298">
    <property type="term" value="P:mismatch repair"/>
    <property type="evidence" value="ECO:0007669"/>
    <property type="project" value="TreeGrafter"/>
</dbReference>
<organism evidence="14 15">
    <name type="scientific">Candidatus Andersenbacteria bacterium RIFCSPHIGHO2_12_FULL_45_11b</name>
    <dbReference type="NCBI Taxonomy" id="1797282"/>
    <lineage>
        <taxon>Bacteria</taxon>
        <taxon>Candidatus Anderseniibacteriota</taxon>
    </lineage>
</organism>
<protein>
    <recommendedName>
        <fullName evidence="5">Adenine DNA glycosylase</fullName>
        <ecNumber evidence="4">3.2.2.31</ecNumber>
    </recommendedName>
</protein>
<evidence type="ECO:0000256" key="1">
    <source>
        <dbReference type="ARBA" id="ARBA00000843"/>
    </source>
</evidence>
<dbReference type="Gene3D" id="1.10.1670.10">
    <property type="entry name" value="Helix-hairpin-Helix base-excision DNA repair enzymes (C-terminal)"/>
    <property type="match status" value="1"/>
</dbReference>
<evidence type="ECO:0000256" key="8">
    <source>
        <dbReference type="ARBA" id="ARBA00022801"/>
    </source>
</evidence>
<dbReference type="SMART" id="SM00478">
    <property type="entry name" value="ENDO3c"/>
    <property type="match status" value="1"/>
</dbReference>
<dbReference type="GO" id="GO:0032357">
    <property type="term" value="F:oxidized purine DNA binding"/>
    <property type="evidence" value="ECO:0007669"/>
    <property type="project" value="TreeGrafter"/>
</dbReference>
<evidence type="ECO:0000256" key="2">
    <source>
        <dbReference type="ARBA" id="ARBA00001966"/>
    </source>
</evidence>
<evidence type="ECO:0000256" key="12">
    <source>
        <dbReference type="ARBA" id="ARBA00023295"/>
    </source>
</evidence>
<evidence type="ECO:0000256" key="9">
    <source>
        <dbReference type="ARBA" id="ARBA00023004"/>
    </source>
</evidence>
<proteinExistence type="inferred from homology"/>
<evidence type="ECO:0000256" key="6">
    <source>
        <dbReference type="ARBA" id="ARBA00022723"/>
    </source>
</evidence>
<evidence type="ECO:0000313" key="14">
    <source>
        <dbReference type="EMBL" id="OGY35413.1"/>
    </source>
</evidence>
<dbReference type="EMBL" id="MHHS01000050">
    <property type="protein sequence ID" value="OGY35413.1"/>
    <property type="molecule type" value="Genomic_DNA"/>
</dbReference>
<dbReference type="CDD" id="cd00056">
    <property type="entry name" value="ENDO3c"/>
    <property type="match status" value="1"/>
</dbReference>
<dbReference type="InterPro" id="IPR011257">
    <property type="entry name" value="DNA_glycosylase"/>
</dbReference>
<reference evidence="14 15" key="1">
    <citation type="journal article" date="2016" name="Nat. Commun.">
        <title>Thousands of microbial genomes shed light on interconnected biogeochemical processes in an aquifer system.</title>
        <authorList>
            <person name="Anantharaman K."/>
            <person name="Brown C.T."/>
            <person name="Hug L.A."/>
            <person name="Sharon I."/>
            <person name="Castelle C.J."/>
            <person name="Probst A.J."/>
            <person name="Thomas B.C."/>
            <person name="Singh A."/>
            <person name="Wilkins M.J."/>
            <person name="Karaoz U."/>
            <person name="Brodie E.L."/>
            <person name="Williams K.H."/>
            <person name="Hubbard S.S."/>
            <person name="Banfield J.F."/>
        </authorList>
    </citation>
    <scope>NUCLEOTIDE SEQUENCE [LARGE SCALE GENOMIC DNA]</scope>
</reference>
<keyword evidence="11" id="KW-0234">DNA repair</keyword>
<dbReference type="GO" id="GO:0051536">
    <property type="term" value="F:iron-sulfur cluster binding"/>
    <property type="evidence" value="ECO:0007669"/>
    <property type="project" value="UniProtKB-KW"/>
</dbReference>
<dbReference type="Pfam" id="PF00730">
    <property type="entry name" value="HhH-GPD"/>
    <property type="match status" value="1"/>
</dbReference>
<dbReference type="Gene3D" id="1.10.340.30">
    <property type="entry name" value="Hypothetical protein, domain 2"/>
    <property type="match status" value="1"/>
</dbReference>
<gene>
    <name evidence="14" type="ORF">A3E36_01805</name>
</gene>
<dbReference type="GO" id="GO:0046872">
    <property type="term" value="F:metal ion binding"/>
    <property type="evidence" value="ECO:0007669"/>
    <property type="project" value="UniProtKB-KW"/>
</dbReference>
<evidence type="ECO:0000313" key="15">
    <source>
        <dbReference type="Proteomes" id="UP000177941"/>
    </source>
</evidence>
<evidence type="ECO:0000256" key="5">
    <source>
        <dbReference type="ARBA" id="ARBA00022023"/>
    </source>
</evidence>
<keyword evidence="8" id="KW-0378">Hydrolase</keyword>
<dbReference type="InterPro" id="IPR003265">
    <property type="entry name" value="HhH-GPD_domain"/>
</dbReference>
<keyword evidence="7" id="KW-0227">DNA damage</keyword>
<feature type="domain" description="HhH-GPD" evidence="13">
    <location>
        <begin position="38"/>
        <end position="186"/>
    </location>
</feature>
<accession>A0A1G1X610</accession>
<dbReference type="GO" id="GO:0006284">
    <property type="term" value="P:base-excision repair"/>
    <property type="evidence" value="ECO:0007669"/>
    <property type="project" value="InterPro"/>
</dbReference>
<evidence type="ECO:0000259" key="13">
    <source>
        <dbReference type="SMART" id="SM00478"/>
    </source>
</evidence>
<keyword evidence="12" id="KW-0326">Glycosidase</keyword>
<dbReference type="GO" id="GO:0034039">
    <property type="term" value="F:8-oxo-7,8-dihydroguanine DNA N-glycosylase activity"/>
    <property type="evidence" value="ECO:0007669"/>
    <property type="project" value="TreeGrafter"/>
</dbReference>